<dbReference type="InterPro" id="IPR003841">
    <property type="entry name" value="Na/Pi_transpt"/>
</dbReference>
<feature type="region of interest" description="Disordered" evidence="6">
    <location>
        <begin position="563"/>
        <end position="583"/>
    </location>
</feature>
<feature type="transmembrane region" description="Helical" evidence="7">
    <location>
        <begin position="225"/>
        <end position="244"/>
    </location>
</feature>
<sequence>MEILMNLLLMLGGVGVFMFGMKQMSSGLERSAGSGIRNLFKKINKNRVFNYLIGIGATVLVQSSSASSIMTVGLAHADIVTVKQGSGFILGAKVGTTLTAFIFALSGISKGGFSISSVFAAVTFVGVMIIFSTNNERLNKIAPFLIGFGMLFIGMEVMETAIGGADSTLSIQLSKVFQYEIMQNPILLVILGILFAGIIQSSTAATGVFIAFLATGVIQNIDQSFFLVMGANIGTCTDGIMASLSTNANGKRIALFHLITSVIGAVAFTIILILFRVPISNMFESLFPGNPQFSLATFNLIYNTLYTLVLLVFIDPLVNLVVNLVKDKQQQLEELSYIDERFLQTPAIAVEQALKELHDMAILAKENIDRSFASLINEDMSESKKIADVEYRIDFLTNKLTSFFIKISSVTKFADDEKLIGGLHHVTNDIERLGDYAILLVKETKYMKENNLKFLDQTKDELNLIYGHISEMFDLGFDAFTNRRTENFRKISNLHKEIKKGISSTRNEHVVRLNSGMYPVELSKSIYSVLFSLQRISDHIVNVAFSIRSTTGSKTEALQAIEREKKKKENAERKSSLESNMKK</sequence>
<protein>
    <submittedName>
        <fullName evidence="9">Phosphate:Na+ symporter</fullName>
    </submittedName>
</protein>
<keyword evidence="3 7" id="KW-0812">Transmembrane</keyword>
<dbReference type="SUPFAM" id="SSF109755">
    <property type="entry name" value="PhoU-like"/>
    <property type="match status" value="1"/>
</dbReference>
<gene>
    <name evidence="9" type="ORF">SAMN02746011_00229</name>
</gene>
<feature type="transmembrane region" description="Helical" evidence="7">
    <location>
        <begin position="185"/>
        <end position="213"/>
    </location>
</feature>
<dbReference type="Pfam" id="PF02690">
    <property type="entry name" value="Na_Pi_cotrans"/>
    <property type="match status" value="2"/>
</dbReference>
<dbReference type="Pfam" id="PF01895">
    <property type="entry name" value="PhoU"/>
    <property type="match status" value="2"/>
</dbReference>
<evidence type="ECO:0000256" key="5">
    <source>
        <dbReference type="ARBA" id="ARBA00023136"/>
    </source>
</evidence>
<evidence type="ECO:0000256" key="6">
    <source>
        <dbReference type="SAM" id="MobiDB-lite"/>
    </source>
</evidence>
<dbReference type="InterPro" id="IPR026022">
    <property type="entry name" value="PhoU_dom"/>
</dbReference>
<accession>A0A1T4JN32</accession>
<dbReference type="InterPro" id="IPR038078">
    <property type="entry name" value="PhoU-like_sf"/>
</dbReference>
<feature type="domain" description="PhoU" evidence="8">
    <location>
        <begin position="467"/>
        <end position="544"/>
    </location>
</feature>
<keyword evidence="5 7" id="KW-0472">Membrane</keyword>
<keyword evidence="10" id="KW-1185">Reference proteome</keyword>
<keyword evidence="4 7" id="KW-1133">Transmembrane helix</keyword>
<reference evidence="10" key="1">
    <citation type="submission" date="2017-02" db="EMBL/GenBank/DDBJ databases">
        <authorList>
            <person name="Varghese N."/>
            <person name="Submissions S."/>
        </authorList>
    </citation>
    <scope>NUCLEOTIDE SEQUENCE [LARGE SCALE GENOMIC DNA]</scope>
    <source>
        <strain evidence="10">DSM 15739</strain>
    </source>
</reference>
<feature type="transmembrane region" description="Helical" evidence="7">
    <location>
        <begin position="144"/>
        <end position="165"/>
    </location>
</feature>
<evidence type="ECO:0000256" key="3">
    <source>
        <dbReference type="ARBA" id="ARBA00022692"/>
    </source>
</evidence>
<dbReference type="PANTHER" id="PTHR10010">
    <property type="entry name" value="SOLUTE CARRIER FAMILY 34 SODIUM PHOSPHATE , MEMBER 2-RELATED"/>
    <property type="match status" value="1"/>
</dbReference>
<feature type="transmembrane region" description="Helical" evidence="7">
    <location>
        <begin position="51"/>
        <end position="75"/>
    </location>
</feature>
<feature type="transmembrane region" description="Helical" evidence="7">
    <location>
        <begin position="87"/>
        <end position="108"/>
    </location>
</feature>
<evidence type="ECO:0000256" key="1">
    <source>
        <dbReference type="ARBA" id="ARBA00004651"/>
    </source>
</evidence>
<feature type="transmembrane region" description="Helical" evidence="7">
    <location>
        <begin position="114"/>
        <end position="132"/>
    </location>
</feature>
<feature type="transmembrane region" description="Helical" evidence="7">
    <location>
        <begin position="256"/>
        <end position="279"/>
    </location>
</feature>
<evidence type="ECO:0000256" key="2">
    <source>
        <dbReference type="ARBA" id="ARBA00022475"/>
    </source>
</evidence>
<evidence type="ECO:0000259" key="8">
    <source>
        <dbReference type="Pfam" id="PF01895"/>
    </source>
</evidence>
<dbReference type="Proteomes" id="UP000189941">
    <property type="component" value="Unassembled WGS sequence"/>
</dbReference>
<dbReference type="Gene3D" id="1.20.58.220">
    <property type="entry name" value="Phosphate transport system protein phou homolog 2, domain 2"/>
    <property type="match status" value="1"/>
</dbReference>
<dbReference type="GO" id="GO:0005886">
    <property type="term" value="C:plasma membrane"/>
    <property type="evidence" value="ECO:0007669"/>
    <property type="project" value="UniProtKB-SubCell"/>
</dbReference>
<name>A0A1T4JN32_9LACT</name>
<proteinExistence type="predicted"/>
<keyword evidence="2" id="KW-1003">Cell membrane</keyword>
<comment type="subcellular location">
    <subcellularLocation>
        <location evidence="1">Cell membrane</location>
        <topology evidence="1">Multi-pass membrane protein</topology>
    </subcellularLocation>
</comment>
<dbReference type="STRING" id="1121925.SAMN02746011_00229"/>
<dbReference type="OrthoDB" id="9763003at2"/>
<dbReference type="NCBIfam" id="NF037997">
    <property type="entry name" value="Na_Pi_symport"/>
    <property type="match status" value="1"/>
</dbReference>
<organism evidence="9 10">
    <name type="scientific">Globicatella sulfidifaciens DSM 15739</name>
    <dbReference type="NCBI Taxonomy" id="1121925"/>
    <lineage>
        <taxon>Bacteria</taxon>
        <taxon>Bacillati</taxon>
        <taxon>Bacillota</taxon>
        <taxon>Bacilli</taxon>
        <taxon>Lactobacillales</taxon>
        <taxon>Aerococcaceae</taxon>
        <taxon>Globicatella</taxon>
    </lineage>
</organism>
<evidence type="ECO:0000256" key="7">
    <source>
        <dbReference type="SAM" id="Phobius"/>
    </source>
</evidence>
<feature type="domain" description="PhoU" evidence="8">
    <location>
        <begin position="358"/>
        <end position="437"/>
    </location>
</feature>
<feature type="transmembrane region" description="Helical" evidence="7">
    <location>
        <begin position="300"/>
        <end position="322"/>
    </location>
</feature>
<dbReference type="EMBL" id="FUWO01000001">
    <property type="protein sequence ID" value="SJZ31616.1"/>
    <property type="molecule type" value="Genomic_DNA"/>
</dbReference>
<evidence type="ECO:0000256" key="4">
    <source>
        <dbReference type="ARBA" id="ARBA00022989"/>
    </source>
</evidence>
<dbReference type="PANTHER" id="PTHR10010:SF46">
    <property type="entry name" value="SODIUM-DEPENDENT PHOSPHATE TRANSPORT PROTEIN 2B"/>
    <property type="match status" value="1"/>
</dbReference>
<evidence type="ECO:0000313" key="9">
    <source>
        <dbReference type="EMBL" id="SJZ31616.1"/>
    </source>
</evidence>
<dbReference type="RefSeq" id="WP_078755092.1">
    <property type="nucleotide sequence ID" value="NZ_FUWO01000001.1"/>
</dbReference>
<dbReference type="GO" id="GO:0044341">
    <property type="term" value="P:sodium-dependent phosphate transport"/>
    <property type="evidence" value="ECO:0007669"/>
    <property type="project" value="InterPro"/>
</dbReference>
<evidence type="ECO:0000313" key="10">
    <source>
        <dbReference type="Proteomes" id="UP000189941"/>
    </source>
</evidence>
<dbReference type="GO" id="GO:0005436">
    <property type="term" value="F:sodium:phosphate symporter activity"/>
    <property type="evidence" value="ECO:0007669"/>
    <property type="project" value="InterPro"/>
</dbReference>
<dbReference type="AlphaFoldDB" id="A0A1T4JN32"/>